<feature type="binding site" description="in other chain" evidence="7">
    <location>
        <position position="196"/>
    </location>
    <ligand>
        <name>substrate</name>
        <note>ligand shared between homodimeric partners</note>
    </ligand>
</feature>
<proteinExistence type="inferred from homology"/>
<evidence type="ECO:0000313" key="11">
    <source>
        <dbReference type="EMBL" id="PVU95578.1"/>
    </source>
</evidence>
<feature type="binding site" evidence="8">
    <location>
        <position position="133"/>
    </location>
    <ligand>
        <name>Mn(2+)</name>
        <dbReference type="ChEBI" id="CHEBI:29035"/>
        <label>1</label>
    </ligand>
</feature>
<name>A0A2T9YTB3_9FUNG</name>
<gene>
    <name evidence="11" type="ORF">BB561_001723</name>
</gene>
<feature type="active site" description="Proton acceptor" evidence="6">
    <location>
        <position position="167"/>
    </location>
</feature>
<dbReference type="PIRSF" id="PIRSF037242">
    <property type="entry name" value="CNDP_dipeptidase"/>
    <property type="match status" value="1"/>
</dbReference>
<keyword evidence="2" id="KW-0645">Protease</keyword>
<dbReference type="SUPFAM" id="SSF53187">
    <property type="entry name" value="Zn-dependent exopeptidases"/>
    <property type="match status" value="1"/>
</dbReference>
<comment type="cofactor">
    <cofactor evidence="8">
        <name>Mn(2+)</name>
        <dbReference type="ChEBI" id="CHEBI:29035"/>
    </cofactor>
    <text evidence="8">Binds 2 manganese ions per subunit.</text>
</comment>
<evidence type="ECO:0000313" key="12">
    <source>
        <dbReference type="Proteomes" id="UP000245383"/>
    </source>
</evidence>
<dbReference type="InterPro" id="IPR017153">
    <property type="entry name" value="CNDP/DUG1"/>
</dbReference>
<dbReference type="Gene3D" id="3.40.630.10">
    <property type="entry name" value="Zn peptidases"/>
    <property type="match status" value="1"/>
</dbReference>
<keyword evidence="3 8" id="KW-0479">Metal-binding</keyword>
<evidence type="ECO:0000256" key="6">
    <source>
        <dbReference type="PIRSR" id="PIRSR037242-1"/>
    </source>
</evidence>
<protein>
    <recommendedName>
        <fullName evidence="10">Peptidase M20 dimerisation domain-containing protein</fullName>
    </recommendedName>
</protein>
<dbReference type="GO" id="GO:0006508">
    <property type="term" value="P:proteolysis"/>
    <property type="evidence" value="ECO:0007669"/>
    <property type="project" value="UniProtKB-KW"/>
</dbReference>
<dbReference type="CDD" id="cd05676">
    <property type="entry name" value="M20_dipept_like_CNDP"/>
    <property type="match status" value="1"/>
</dbReference>
<dbReference type="PROSITE" id="PS00759">
    <property type="entry name" value="ARGE_DAPE_CPG2_2"/>
    <property type="match status" value="1"/>
</dbReference>
<keyword evidence="5" id="KW-0482">Metalloprotease</keyword>
<dbReference type="AlphaFoldDB" id="A0A2T9YTB3"/>
<evidence type="ECO:0000259" key="10">
    <source>
        <dbReference type="Pfam" id="PF07687"/>
    </source>
</evidence>
<feature type="binding site" description="in other chain" evidence="7">
    <location>
        <position position="446"/>
    </location>
    <ligand>
        <name>substrate</name>
        <note>ligand shared between homodimeric partners</note>
    </ligand>
</feature>
<feature type="binding site" description="in other chain" evidence="7">
    <location>
        <position position="418"/>
    </location>
    <ligand>
        <name>substrate</name>
        <note>ligand shared between homodimeric partners</note>
    </ligand>
</feature>
<dbReference type="EMBL" id="MBFR01000052">
    <property type="protein sequence ID" value="PVU95578.1"/>
    <property type="molecule type" value="Genomic_DNA"/>
</dbReference>
<keyword evidence="8" id="KW-0464">Manganese</keyword>
<feature type="binding site" evidence="8">
    <location>
        <position position="446"/>
    </location>
    <ligand>
        <name>Mn(2+)</name>
        <dbReference type="ChEBI" id="CHEBI:29035"/>
        <label>1</label>
    </ligand>
</feature>
<dbReference type="InterPro" id="IPR011650">
    <property type="entry name" value="Peptidase_M20_dimer"/>
</dbReference>
<evidence type="ECO:0000256" key="7">
    <source>
        <dbReference type="PIRSR" id="PIRSR037242-2"/>
    </source>
</evidence>
<comment type="similarity">
    <text evidence="1">Belongs to the peptidase M20A family.</text>
</comment>
<dbReference type="OrthoDB" id="7832001at2759"/>
<dbReference type="InterPro" id="IPR002933">
    <property type="entry name" value="Peptidase_M20"/>
</dbReference>
<evidence type="ECO:0000256" key="2">
    <source>
        <dbReference type="ARBA" id="ARBA00022670"/>
    </source>
</evidence>
<dbReference type="Pfam" id="PF01546">
    <property type="entry name" value="Peptidase_M20"/>
    <property type="match status" value="1"/>
</dbReference>
<feature type="binding site" evidence="8">
    <location>
        <position position="196"/>
    </location>
    <ligand>
        <name>Mn(2+)</name>
        <dbReference type="ChEBI" id="CHEBI:29035"/>
        <label>2</label>
    </ligand>
</feature>
<feature type="domain" description="Peptidase M20 dimerisation" evidence="10">
    <location>
        <begin position="209"/>
        <end position="365"/>
    </location>
</feature>
<comment type="caution">
    <text evidence="11">The sequence shown here is derived from an EMBL/GenBank/DDBJ whole genome shotgun (WGS) entry which is preliminary data.</text>
</comment>
<feature type="binding site" description="in other chain" evidence="7">
    <location>
        <position position="344"/>
    </location>
    <ligand>
        <name>substrate</name>
        <note>ligand shared between homodimeric partners</note>
    </ligand>
</feature>
<accession>A0A2T9YTB3</accession>
<dbReference type="Proteomes" id="UP000245383">
    <property type="component" value="Unassembled WGS sequence"/>
</dbReference>
<evidence type="ECO:0000256" key="3">
    <source>
        <dbReference type="ARBA" id="ARBA00022723"/>
    </source>
</evidence>
<organism evidence="11 12">
    <name type="scientific">Smittium simulii</name>
    <dbReference type="NCBI Taxonomy" id="133385"/>
    <lineage>
        <taxon>Eukaryota</taxon>
        <taxon>Fungi</taxon>
        <taxon>Fungi incertae sedis</taxon>
        <taxon>Zoopagomycota</taxon>
        <taxon>Kickxellomycotina</taxon>
        <taxon>Harpellomycetes</taxon>
        <taxon>Harpellales</taxon>
        <taxon>Legeriomycetaceae</taxon>
        <taxon>Smittium</taxon>
    </lineage>
</organism>
<feature type="binding site" evidence="8">
    <location>
        <position position="133"/>
    </location>
    <ligand>
        <name>Mn(2+)</name>
        <dbReference type="ChEBI" id="CHEBI:29035"/>
        <label>2</label>
    </ligand>
</feature>
<evidence type="ECO:0000256" key="9">
    <source>
        <dbReference type="PIRSR" id="PIRSR037242-4"/>
    </source>
</evidence>
<evidence type="ECO:0000256" key="5">
    <source>
        <dbReference type="ARBA" id="ARBA00023049"/>
    </source>
</evidence>
<dbReference type="STRING" id="133385.A0A2T9YTB3"/>
<dbReference type="Gene3D" id="3.30.70.360">
    <property type="match status" value="1"/>
</dbReference>
<evidence type="ECO:0000256" key="1">
    <source>
        <dbReference type="ARBA" id="ARBA00006247"/>
    </source>
</evidence>
<keyword evidence="4" id="KW-0378">Hydrolase</keyword>
<sequence>MTDKLEEYFQYVEDNQAFFIEQLAEVVAIPSVSCEAERRSEVIKMGNWLESRMKALGVTVKLAELGDQMLEGKKIPLPPVVLGKYGEDPAKKTLTIYGHYDVQPANFSDGWDTEPFTLVETEDGRLVGRGSTDDKGPVIGWLLCLEAHQKLGIEIPVNLNFCFEGMEESGSIGLEELIHEEADKWFKNTNYTCICDNYWLGTTKPCLTYGLRGNNYYHIEVSGPAADLHSGVFGGVVHEPMTALIQVMSKLVDSHGKILIPGLYDQVAELTPEEEKTYEGLSFKNEDIISDLKSDVLAHKSETDTLKARWRYPSLSLHGVEGAFYSSGCKTVIPAKVIGKFSIRSVPNMEIDTINELVIKYITEQFALTESKCTINVKCEHSGRWWYASPNHPNYIAGSRAVKRVFNTEPEFTREGGSIPITITFEEELKANVLLLPMGSANDGAHSTNEKVNKYNYINGIKLFGAYWQEIANL</sequence>
<dbReference type="Pfam" id="PF07687">
    <property type="entry name" value="M20_dimer"/>
    <property type="match status" value="1"/>
</dbReference>
<feature type="binding site" evidence="7">
    <location>
        <position position="229"/>
    </location>
    <ligand>
        <name>substrate</name>
        <note>ligand shared between homodimeric partners</note>
    </ligand>
</feature>
<feature type="active site" evidence="6">
    <location>
        <position position="101"/>
    </location>
</feature>
<feature type="binding site" evidence="8">
    <location>
        <position position="99"/>
    </location>
    <ligand>
        <name>Mn(2+)</name>
        <dbReference type="ChEBI" id="CHEBI:29035"/>
        <label>2</label>
    </ligand>
</feature>
<evidence type="ECO:0000256" key="8">
    <source>
        <dbReference type="PIRSR" id="PIRSR037242-3"/>
    </source>
</evidence>
<reference evidence="11 12" key="1">
    <citation type="journal article" date="2018" name="MBio">
        <title>Comparative Genomics Reveals the Core Gene Toolbox for the Fungus-Insect Symbiosis.</title>
        <authorList>
            <person name="Wang Y."/>
            <person name="Stata M."/>
            <person name="Wang W."/>
            <person name="Stajich J.E."/>
            <person name="White M.M."/>
            <person name="Moncalvo J.M."/>
        </authorList>
    </citation>
    <scope>NUCLEOTIDE SEQUENCE [LARGE SCALE GENOMIC DNA]</scope>
    <source>
        <strain evidence="11 12">SWE-8-4</strain>
    </source>
</reference>
<dbReference type="PANTHER" id="PTHR43270">
    <property type="entry name" value="BETA-ALA-HIS DIPEPTIDASE"/>
    <property type="match status" value="1"/>
</dbReference>
<keyword evidence="12" id="KW-1185">Reference proteome</keyword>
<dbReference type="GO" id="GO:0070573">
    <property type="term" value="F:metallodipeptidase activity"/>
    <property type="evidence" value="ECO:0007669"/>
    <property type="project" value="InterPro"/>
</dbReference>
<dbReference type="GO" id="GO:0046872">
    <property type="term" value="F:metal ion binding"/>
    <property type="evidence" value="ECO:0007669"/>
    <property type="project" value="UniProtKB-KW"/>
</dbReference>
<feature type="binding site" evidence="7">
    <location>
        <position position="331"/>
    </location>
    <ligand>
        <name>substrate</name>
        <note>ligand shared between homodimeric partners</note>
    </ligand>
</feature>
<dbReference type="PANTHER" id="PTHR43270:SF4">
    <property type="entry name" value="CARNOSINE DIPEPTIDASE 2, ISOFORM A"/>
    <property type="match status" value="1"/>
</dbReference>
<feature type="binding site" evidence="8">
    <location>
        <position position="168"/>
    </location>
    <ligand>
        <name>Mn(2+)</name>
        <dbReference type="ChEBI" id="CHEBI:29035"/>
        <label>1</label>
    </ligand>
</feature>
<evidence type="ECO:0000256" key="4">
    <source>
        <dbReference type="ARBA" id="ARBA00022801"/>
    </source>
</evidence>
<dbReference type="InterPro" id="IPR001261">
    <property type="entry name" value="ArgE/DapE_CS"/>
</dbReference>
<dbReference type="InterPro" id="IPR051458">
    <property type="entry name" value="Cyt/Met_Dipeptidase"/>
</dbReference>
<feature type="site" description="Important for catalytic activity" evidence="9">
    <location>
        <position position="229"/>
    </location>
</feature>